<evidence type="ECO:0000256" key="3">
    <source>
        <dbReference type="ARBA" id="ARBA00020071"/>
    </source>
</evidence>
<dbReference type="InterPro" id="IPR011330">
    <property type="entry name" value="Glyco_hydro/deAcase_b/a-brl"/>
</dbReference>
<evidence type="ECO:0000313" key="7">
    <source>
        <dbReference type="Proteomes" id="UP000553706"/>
    </source>
</evidence>
<dbReference type="GO" id="GO:0016810">
    <property type="term" value="F:hydrolase activity, acting on carbon-nitrogen (but not peptide) bonds"/>
    <property type="evidence" value="ECO:0007669"/>
    <property type="project" value="InterPro"/>
</dbReference>
<name>A0A840V8E3_9PROT</name>
<dbReference type="RefSeq" id="WP_183265018.1">
    <property type="nucleotide sequence ID" value="NZ_JACHFJ010000001.1"/>
</dbReference>
<dbReference type="Pfam" id="PF01522">
    <property type="entry name" value="Polysacc_deac_1"/>
    <property type="match status" value="1"/>
</dbReference>
<dbReference type="Proteomes" id="UP000553706">
    <property type="component" value="Unassembled WGS sequence"/>
</dbReference>
<evidence type="ECO:0000259" key="5">
    <source>
        <dbReference type="PROSITE" id="PS51677"/>
    </source>
</evidence>
<keyword evidence="7" id="KW-1185">Reference proteome</keyword>
<dbReference type="PANTHER" id="PTHR10587:SF134">
    <property type="entry name" value="SECRETED PROTEIN"/>
    <property type="match status" value="1"/>
</dbReference>
<dbReference type="EMBL" id="JACHFJ010000001">
    <property type="protein sequence ID" value="MBB5372016.1"/>
    <property type="molecule type" value="Genomic_DNA"/>
</dbReference>
<dbReference type="GO" id="GO:0005975">
    <property type="term" value="P:carbohydrate metabolic process"/>
    <property type="evidence" value="ECO:0007669"/>
    <property type="project" value="InterPro"/>
</dbReference>
<dbReference type="InterPro" id="IPR050248">
    <property type="entry name" value="Polysacc_deacetylase_ArnD"/>
</dbReference>
<dbReference type="Gene3D" id="3.20.20.370">
    <property type="entry name" value="Glycoside hydrolase/deacetylase"/>
    <property type="match status" value="1"/>
</dbReference>
<evidence type="ECO:0000256" key="2">
    <source>
        <dbReference type="ARBA" id="ARBA00010973"/>
    </source>
</evidence>
<protein>
    <recommendedName>
        <fullName evidence="3">Chitooligosaccharide deacetylase</fullName>
    </recommendedName>
    <alternativeName>
        <fullName evidence="4">Nodulation protein B</fullName>
    </alternativeName>
</protein>
<dbReference type="PROSITE" id="PS51677">
    <property type="entry name" value="NODB"/>
    <property type="match status" value="1"/>
</dbReference>
<comment type="caution">
    <text evidence="6">The sequence shown here is derived from an EMBL/GenBank/DDBJ whole genome shotgun (WGS) entry which is preliminary data.</text>
</comment>
<evidence type="ECO:0000256" key="1">
    <source>
        <dbReference type="ARBA" id="ARBA00003236"/>
    </source>
</evidence>
<dbReference type="InterPro" id="IPR002509">
    <property type="entry name" value="NODB_dom"/>
</dbReference>
<sequence length="244" mass="25464">MCTSCPPFSRRAFFGGALTLPLWHGGRGAGLVEPCLRLPVPGVAVTLDACPGHFDERIANTLIACNIPATIFVTETWMRWNPDGLALLKSRPDLFKLENHGARHIPPVLGTVPIYGIAPAGTLDAIRAEVLDGAAAITAATGKRPTWYRAAAGIYSPAAIPAIEAMGFKIAGYSLNSDEGASLPARTVAARITAAKNGDVIEGHINQPKRDSGAGIAAGLKALHAAGTSFVRLDQLPTSIDVTV</sequence>
<dbReference type="SUPFAM" id="SSF88713">
    <property type="entry name" value="Glycoside hydrolase/deacetylase"/>
    <property type="match status" value="1"/>
</dbReference>
<accession>A0A840V8E3</accession>
<comment type="function">
    <text evidence="1">Is involved in generating a small heat-stable compound (Nod), an acylated oligomer of N-acetylglucosamine, that stimulates mitosis in various plant protoplasts.</text>
</comment>
<proteinExistence type="inferred from homology"/>
<evidence type="ECO:0000256" key="4">
    <source>
        <dbReference type="ARBA" id="ARBA00032976"/>
    </source>
</evidence>
<dbReference type="AlphaFoldDB" id="A0A840V8E3"/>
<dbReference type="PANTHER" id="PTHR10587">
    <property type="entry name" value="GLYCOSYL TRANSFERASE-RELATED"/>
    <property type="match status" value="1"/>
</dbReference>
<comment type="similarity">
    <text evidence="2">Belongs to the polysaccharide deacetylase family.</text>
</comment>
<reference evidence="6 7" key="1">
    <citation type="submission" date="2020-08" db="EMBL/GenBank/DDBJ databases">
        <title>Genomic Encyclopedia of Type Strains, Phase IV (KMG-IV): sequencing the most valuable type-strain genomes for metagenomic binning, comparative biology and taxonomic classification.</title>
        <authorList>
            <person name="Goeker M."/>
        </authorList>
    </citation>
    <scope>NUCLEOTIDE SEQUENCE [LARGE SCALE GENOMIC DNA]</scope>
    <source>
        <strain evidence="6 7">DSM 27026</strain>
    </source>
</reference>
<evidence type="ECO:0000313" key="6">
    <source>
        <dbReference type="EMBL" id="MBB5372016.1"/>
    </source>
</evidence>
<gene>
    <name evidence="6" type="ORF">HNP71_000240</name>
</gene>
<organism evidence="6 7">
    <name type="scientific">Acidocella aromatica</name>
    <dbReference type="NCBI Taxonomy" id="1303579"/>
    <lineage>
        <taxon>Bacteria</taxon>
        <taxon>Pseudomonadati</taxon>
        <taxon>Pseudomonadota</taxon>
        <taxon>Alphaproteobacteria</taxon>
        <taxon>Acetobacterales</taxon>
        <taxon>Acidocellaceae</taxon>
        <taxon>Acidocella</taxon>
    </lineage>
</organism>
<feature type="domain" description="NodB homology" evidence="5">
    <location>
        <begin position="41"/>
        <end position="244"/>
    </location>
</feature>